<feature type="region of interest" description="Disordered" evidence="1">
    <location>
        <begin position="316"/>
        <end position="365"/>
    </location>
</feature>
<reference evidence="2 3" key="1">
    <citation type="submission" date="2019-04" db="EMBL/GenBank/DDBJ databases">
        <title>Draft genome of the big-headed turtle Platysternon megacephalum.</title>
        <authorList>
            <person name="Gong S."/>
        </authorList>
    </citation>
    <scope>NUCLEOTIDE SEQUENCE [LARGE SCALE GENOMIC DNA]</scope>
    <source>
        <strain evidence="2">DO16091913</strain>
        <tissue evidence="2">Muscle</tissue>
    </source>
</reference>
<evidence type="ECO:0000313" key="2">
    <source>
        <dbReference type="EMBL" id="TFJ99401.1"/>
    </source>
</evidence>
<gene>
    <name evidence="2" type="ORF">DR999_PMT18570</name>
</gene>
<feature type="region of interest" description="Disordered" evidence="1">
    <location>
        <begin position="72"/>
        <end position="175"/>
    </location>
</feature>
<feature type="compositionally biased region" description="Low complexity" evidence="1">
    <location>
        <begin position="140"/>
        <end position="149"/>
    </location>
</feature>
<dbReference type="EMBL" id="QXTE01000331">
    <property type="protein sequence ID" value="TFJ99401.1"/>
    <property type="molecule type" value="Genomic_DNA"/>
</dbReference>
<sequence>MGAGWACGEPAAGGAAPNPGLGTRAAEDGLPGAAALGPGVRSLCGLQERAEGRVSGQPRRAALPVLPHCDGLRTRSSCAGGPEGLVRSGRGEPGDRTGTGPSPLFSPGGSAAARCRPGSPQAGASRLLAAPLSCPSHTRPGAGTAAPGSPAHPPERRGPGAARTSPSSGRGCPALGREPRIIAAAEARAAASPVLLGDWRARRAGRCGLARAAAAPGSLQAKARGSRAGGRRSAARRSWPGSSGAPLRWSPLASLLRAAPGTAGPIPPAGAVRSPGLAVLGEQRLLPGCCGLGARRPRRGARAVPCGHAGLCGREEEAPPGAVSQSGPCRSNGAERSPGWRYALRTGGSSPLCPARTPLRPPRRLGGEGLGALGLALVALSRPLSGSARGARRETEG</sequence>
<feature type="region of interest" description="Disordered" evidence="1">
    <location>
        <begin position="215"/>
        <end position="244"/>
    </location>
</feature>
<name>A0A4D9DSS4_9SAUR</name>
<feature type="compositionally biased region" description="Low complexity" evidence="1">
    <location>
        <begin position="1"/>
        <end position="22"/>
    </location>
</feature>
<organism evidence="2 3">
    <name type="scientific">Platysternon megacephalum</name>
    <name type="common">big-headed turtle</name>
    <dbReference type="NCBI Taxonomy" id="55544"/>
    <lineage>
        <taxon>Eukaryota</taxon>
        <taxon>Metazoa</taxon>
        <taxon>Chordata</taxon>
        <taxon>Craniata</taxon>
        <taxon>Vertebrata</taxon>
        <taxon>Euteleostomi</taxon>
        <taxon>Archelosauria</taxon>
        <taxon>Testudinata</taxon>
        <taxon>Testudines</taxon>
        <taxon>Cryptodira</taxon>
        <taxon>Durocryptodira</taxon>
        <taxon>Testudinoidea</taxon>
        <taxon>Platysternidae</taxon>
        <taxon>Platysternon</taxon>
    </lineage>
</organism>
<evidence type="ECO:0000256" key="1">
    <source>
        <dbReference type="SAM" id="MobiDB-lite"/>
    </source>
</evidence>
<reference evidence="2 3" key="2">
    <citation type="submission" date="2019-04" db="EMBL/GenBank/DDBJ databases">
        <title>The genome sequence of big-headed turtle.</title>
        <authorList>
            <person name="Gong S."/>
        </authorList>
    </citation>
    <scope>NUCLEOTIDE SEQUENCE [LARGE SCALE GENOMIC DNA]</scope>
    <source>
        <strain evidence="2">DO16091913</strain>
        <tissue evidence="2">Muscle</tissue>
    </source>
</reference>
<comment type="caution">
    <text evidence="2">The sequence shown here is derived from an EMBL/GenBank/DDBJ whole genome shotgun (WGS) entry which is preliminary data.</text>
</comment>
<evidence type="ECO:0000313" key="3">
    <source>
        <dbReference type="Proteomes" id="UP000297703"/>
    </source>
</evidence>
<proteinExistence type="predicted"/>
<protein>
    <submittedName>
        <fullName evidence="2">Tektin-5</fullName>
    </submittedName>
</protein>
<accession>A0A4D9DSS4</accession>
<dbReference type="Proteomes" id="UP000297703">
    <property type="component" value="Unassembled WGS sequence"/>
</dbReference>
<dbReference type="AlphaFoldDB" id="A0A4D9DSS4"/>
<keyword evidence="3" id="KW-1185">Reference proteome</keyword>
<feature type="region of interest" description="Disordered" evidence="1">
    <location>
        <begin position="1"/>
        <end position="33"/>
    </location>
</feature>